<keyword evidence="11" id="KW-0560">Oxidoreductase</keyword>
<dbReference type="SUPFAM" id="SSF48256">
    <property type="entry name" value="Citrate synthase"/>
    <property type="match status" value="1"/>
</dbReference>
<keyword evidence="5 8" id="KW-0808">Transferase</keyword>
<evidence type="ECO:0000256" key="2">
    <source>
        <dbReference type="ARBA" id="ARBA00010566"/>
    </source>
</evidence>
<feature type="domain" description="Serine hydrolase" evidence="10">
    <location>
        <begin position="635"/>
        <end position="862"/>
    </location>
</feature>
<dbReference type="InterPro" id="IPR036969">
    <property type="entry name" value="Citrate_synthase_sf"/>
</dbReference>
<evidence type="ECO:0000256" key="4">
    <source>
        <dbReference type="ARBA" id="ARBA00022617"/>
    </source>
</evidence>
<evidence type="ECO:0000256" key="3">
    <source>
        <dbReference type="ARBA" id="ARBA00010617"/>
    </source>
</evidence>
<dbReference type="GO" id="GO:0016705">
    <property type="term" value="F:oxidoreductase activity, acting on paired donors, with incorporation or reduction of molecular oxygen"/>
    <property type="evidence" value="ECO:0007669"/>
    <property type="project" value="InterPro"/>
</dbReference>
<sequence>MRLQQYRFWHVNSNIASHFRSGPQSRPPPRKPHTLISTPMPSSISAALRQTGHVQLGHVDYQATLKIAALLIVIYWCLVWIYRITLHPLAHYPGPKLWATTCLVQTFYALRGEFAFKVADLHTKYGPVVRLGPSAVSYIDEKAWEDIHGRHDGRKQLKKAKEFVPTSPPNGAQGLVFVKDDNAHGRLRRNFSHGFSDKALRDQEDIIGGYFEKLVARIRRSSDYHEPINMMRWYQLTTFDIVGDLTYGEDIGCMNDDARDLHKWIENLYYIVKAMFLLGFMRDFFRLDKLLLVVMTSDKLPVKKNKHRLMLIEKLNRRLERKEPRSDFMEHVIRNLNTPTGITYDEMLMTSSNLLMAGAETTAMTLSGATYLLCKNKHALETVTAEVREAFGADPARIAMTTTTDRHLPYLHGVIEETLRPLVRISPNEVSIDDIKANNIIYSQTNPWLKPHYHYKAFQSSKAYSIFTELDPEVHAAHLRLVAPAFSHARITGVDAQNMLWEKCCLMIKAINRNMGQVNSKYEKPKHPQTAEICLTKMFRSLSLDVVTEWTFDNDSQRLGDGDADAMKYAQQALEATRGRRTEATDLDVDGSVFSNLASEAWQQKRGFKPSDGQIISDGIVILAAEHKPDKYTMPSRIRILCLHGDGTNATIFAAQTRHLRRALDLQGIDLVYVTGPFECAPGYGVSPFFDDCGPFYRWSPDFYEQDDESQCCDIDERLDRGRGVIDAIDDLRYEFGDVDSNIDGGGKNTFAGILGFSSSAGVVAGILAAQENEQMETPVWLHFKFGILINGTGMPLPLSEVSKISHAASISTPTVAVVGTNDQWQAESRRLIGCFEDHAVTLFEFNNEHKVPAEETQVEQISTAICKLARILGIAFRMGKNISGYLDFARRFLQPITDISSGTLTVRDNRTDLQYLIPITQNAIDAVDVGRIVDPSHQSQYGLRVFDPGCLNTACIKSNITFIDGQRGYIQYRQFSIEYLFENHDYEEVVYLLIWGKLPDKPEKEHFQRKLAANCVPPEHVVRTIASFSRDSSTSTMMIAGIAAYASQDEGAISIMGSARPAYLGRAGQVDAAIIRCMSALATVVALVYCHKRGKDLTPAQPSDSFVANVVRMMGFRDKRSSALPDEGIQRCLEKLWILYADHEMTNSTAAFLHAASTLTDPLSYCISAIVSGYGPLHGGAIDLAYKTFEKIKTPNEVCSLITAVKTNKQRLYGYGHRIYKTVDPRVKLIHRMIDQHRDKVESNPILAVALEIDRVANDDEYFTSRNLKANADLYGCFLYTAMGFETDIIVAMASLSHSALRTLEVTGSHIPFARCFVGKINMGVAYLNYHAGLFRPWDGTALAVALVFAPILTIVGWWVTAYFTSPLRQYPGPGLAAWTNLWRLSVVRTGNYHVKIKELHDKYGAVVRIGPNTLDLDFPELIKTLYGTDGKWKKVRVVPLPLPANILAHIISKTEFYHNNSAIIDGRITYHLFSTTDQAEHARMKRPIVKYYSQSSVMGIEPLFDTLIGDFCDHLEKRFMTTSKPTACDLGEWIGFYSWDANGAASFSQRFGYMDEGCDYDGTISIADKALDYFAAVGQMPFLDFLLDKNPVMRIGPPNLANITRISLEHLVSRLQGKDPNYDPNVPDFLQHFIESKQAHPELVNDGIIMGYLLVNLLAGADTTAITIRAIFWHALHQPLVYRRLEQEILSGELSDVASYSSARALPYLEAVIREAMRMHPGVCMLLERYVPDGGLDLPDGTHVPANVAVGINPYVVGRNKSIWGDDADTYRPERWLQNEDESDAAYKTRLRLYNTSDLTFGGGSRVCIGRNLAHLEVYKIVATLIRRYEISLVDLNRPWKVTGSWFPRQRGLICHLKKRDQGSC</sequence>
<evidence type="ECO:0000256" key="9">
    <source>
        <dbReference type="SAM" id="Phobius"/>
    </source>
</evidence>
<gene>
    <name evidence="11" type="ORF">GQ607_016975</name>
</gene>
<dbReference type="OrthoDB" id="1470350at2759"/>
<dbReference type="GO" id="GO:0005506">
    <property type="term" value="F:iron ion binding"/>
    <property type="evidence" value="ECO:0007669"/>
    <property type="project" value="InterPro"/>
</dbReference>
<dbReference type="Pfam" id="PF03959">
    <property type="entry name" value="FSH1"/>
    <property type="match status" value="1"/>
</dbReference>
<dbReference type="Gene3D" id="3.40.50.1820">
    <property type="entry name" value="alpha/beta hydrolase"/>
    <property type="match status" value="1"/>
</dbReference>
<dbReference type="Gene3D" id="1.10.630.10">
    <property type="entry name" value="Cytochrome P450"/>
    <property type="match status" value="3"/>
</dbReference>
<dbReference type="InterPro" id="IPR050121">
    <property type="entry name" value="Cytochrome_P450_monoxygenase"/>
</dbReference>
<dbReference type="GO" id="GO:0046912">
    <property type="term" value="F:acyltransferase activity, acyl groups converted into alkyl on transfer"/>
    <property type="evidence" value="ECO:0007669"/>
    <property type="project" value="InterPro"/>
</dbReference>
<keyword evidence="11" id="KW-0503">Monooxygenase</keyword>
<comment type="cofactor">
    <cofactor evidence="1">
        <name>heme</name>
        <dbReference type="ChEBI" id="CHEBI:30413"/>
    </cofactor>
</comment>
<name>A0A8H3ZDR5_9PEZI</name>
<feature type="transmembrane region" description="Helical" evidence="9">
    <location>
        <begin position="1074"/>
        <end position="1091"/>
    </location>
</feature>
<evidence type="ECO:0000259" key="10">
    <source>
        <dbReference type="Pfam" id="PF03959"/>
    </source>
</evidence>
<dbReference type="Gene3D" id="1.10.230.10">
    <property type="entry name" value="Cytochrome P450-Terp, domain 2"/>
    <property type="match status" value="1"/>
</dbReference>
<dbReference type="SUPFAM" id="SSF48264">
    <property type="entry name" value="Cytochrome P450"/>
    <property type="match status" value="3"/>
</dbReference>
<dbReference type="Proteomes" id="UP000434172">
    <property type="component" value="Unassembled WGS sequence"/>
</dbReference>
<keyword evidence="7" id="KW-0408">Iron</keyword>
<dbReference type="PROSITE" id="PS00480">
    <property type="entry name" value="CITRATE_SYNTHASE"/>
    <property type="match status" value="1"/>
</dbReference>
<accession>A0A8H3ZDR5</accession>
<dbReference type="Pfam" id="PF00067">
    <property type="entry name" value="p450"/>
    <property type="match status" value="2"/>
</dbReference>
<dbReference type="PROSITE" id="PS00086">
    <property type="entry name" value="CYTOCHROME_P450"/>
    <property type="match status" value="1"/>
</dbReference>
<dbReference type="InterPro" id="IPR002020">
    <property type="entry name" value="Citrate_synthase"/>
</dbReference>
<protein>
    <recommendedName>
        <fullName evidence="8">Citrate synthase</fullName>
    </recommendedName>
</protein>
<dbReference type="PRINTS" id="PR00143">
    <property type="entry name" value="CITRTSNTHASE"/>
</dbReference>
<evidence type="ECO:0000256" key="8">
    <source>
        <dbReference type="RuleBase" id="RU000441"/>
    </source>
</evidence>
<dbReference type="PANTHER" id="PTHR24305:SF232">
    <property type="entry name" value="P450, PUTATIVE (EUROFUNG)-RELATED"/>
    <property type="match status" value="1"/>
</dbReference>
<evidence type="ECO:0000256" key="6">
    <source>
        <dbReference type="ARBA" id="ARBA00022723"/>
    </source>
</evidence>
<reference evidence="11 12" key="1">
    <citation type="submission" date="2019-12" db="EMBL/GenBank/DDBJ databases">
        <title>A genome sequence resource for the geographically widespread anthracnose pathogen Colletotrichum asianum.</title>
        <authorList>
            <person name="Meng Y."/>
        </authorList>
    </citation>
    <scope>NUCLEOTIDE SEQUENCE [LARGE SCALE GENOMIC DNA]</scope>
    <source>
        <strain evidence="11 12">ICMP 18580</strain>
    </source>
</reference>
<feature type="transmembrane region" description="Helical" evidence="9">
    <location>
        <begin position="1342"/>
        <end position="1361"/>
    </location>
</feature>
<dbReference type="SUPFAM" id="SSF53474">
    <property type="entry name" value="alpha/beta-Hydrolases"/>
    <property type="match status" value="1"/>
</dbReference>
<proteinExistence type="inferred from homology"/>
<dbReference type="Gene3D" id="1.10.580.10">
    <property type="entry name" value="Citrate Synthase, domain 1"/>
    <property type="match status" value="1"/>
</dbReference>
<keyword evidence="9" id="KW-1133">Transmembrane helix</keyword>
<dbReference type="InterPro" id="IPR001128">
    <property type="entry name" value="Cyt_P450"/>
</dbReference>
<keyword evidence="9" id="KW-0472">Membrane</keyword>
<dbReference type="Pfam" id="PF00285">
    <property type="entry name" value="Citrate_synt"/>
    <property type="match status" value="1"/>
</dbReference>
<dbReference type="InterPro" id="IPR036396">
    <property type="entry name" value="Cyt_P450_sf"/>
</dbReference>
<organism evidence="11 12">
    <name type="scientific">Colletotrichum asianum</name>
    <dbReference type="NCBI Taxonomy" id="702518"/>
    <lineage>
        <taxon>Eukaryota</taxon>
        <taxon>Fungi</taxon>
        <taxon>Dikarya</taxon>
        <taxon>Ascomycota</taxon>
        <taxon>Pezizomycotina</taxon>
        <taxon>Sordariomycetes</taxon>
        <taxon>Hypocreomycetidae</taxon>
        <taxon>Glomerellales</taxon>
        <taxon>Glomerellaceae</taxon>
        <taxon>Colletotrichum</taxon>
        <taxon>Colletotrichum gloeosporioides species complex</taxon>
    </lineage>
</organism>
<dbReference type="GO" id="GO:0004497">
    <property type="term" value="F:monooxygenase activity"/>
    <property type="evidence" value="ECO:0007669"/>
    <property type="project" value="UniProtKB-KW"/>
</dbReference>
<evidence type="ECO:0000256" key="5">
    <source>
        <dbReference type="ARBA" id="ARBA00022679"/>
    </source>
</evidence>
<dbReference type="CDD" id="cd11060">
    <property type="entry name" value="CYP57A1-like"/>
    <property type="match status" value="1"/>
</dbReference>
<keyword evidence="9" id="KW-0812">Transmembrane</keyword>
<dbReference type="InterPro" id="IPR005645">
    <property type="entry name" value="FSH-like_dom"/>
</dbReference>
<dbReference type="InterPro" id="IPR017972">
    <property type="entry name" value="Cyt_P450_CS"/>
</dbReference>
<comment type="similarity">
    <text evidence="2 8">Belongs to the citrate synthase family.</text>
</comment>
<dbReference type="GO" id="GO:0020037">
    <property type="term" value="F:heme binding"/>
    <property type="evidence" value="ECO:0007669"/>
    <property type="project" value="InterPro"/>
</dbReference>
<dbReference type="InterPro" id="IPR016143">
    <property type="entry name" value="Citrate_synth-like_sm_a-sub"/>
</dbReference>
<comment type="similarity">
    <text evidence="3">Belongs to the cytochrome P450 family.</text>
</comment>
<evidence type="ECO:0000256" key="7">
    <source>
        <dbReference type="ARBA" id="ARBA00023004"/>
    </source>
</evidence>
<dbReference type="InterPro" id="IPR016142">
    <property type="entry name" value="Citrate_synth-like_lrg_a-sub"/>
</dbReference>
<evidence type="ECO:0000256" key="1">
    <source>
        <dbReference type="ARBA" id="ARBA00001971"/>
    </source>
</evidence>
<keyword evidence="6" id="KW-0479">Metal-binding</keyword>
<keyword evidence="4" id="KW-0349">Heme</keyword>
<dbReference type="EMBL" id="WOWK01000186">
    <property type="protein sequence ID" value="KAF0315789.1"/>
    <property type="molecule type" value="Genomic_DNA"/>
</dbReference>
<dbReference type="InterPro" id="IPR019810">
    <property type="entry name" value="Citrate_synthase_AS"/>
</dbReference>
<evidence type="ECO:0000313" key="11">
    <source>
        <dbReference type="EMBL" id="KAF0315789.1"/>
    </source>
</evidence>
<dbReference type="InterPro" id="IPR029058">
    <property type="entry name" value="AB_hydrolase_fold"/>
</dbReference>
<keyword evidence="12" id="KW-1185">Reference proteome</keyword>
<evidence type="ECO:0000313" key="12">
    <source>
        <dbReference type="Proteomes" id="UP000434172"/>
    </source>
</evidence>
<dbReference type="PANTHER" id="PTHR24305">
    <property type="entry name" value="CYTOCHROME P450"/>
    <property type="match status" value="1"/>
</dbReference>
<feature type="transmembrane region" description="Helical" evidence="9">
    <location>
        <begin position="63"/>
        <end position="82"/>
    </location>
</feature>
<comment type="caution">
    <text evidence="11">The sequence shown here is derived from an EMBL/GenBank/DDBJ whole genome shotgun (WGS) entry which is preliminary data.</text>
</comment>